<dbReference type="GO" id="GO:0008784">
    <property type="term" value="F:alanine racemase activity"/>
    <property type="evidence" value="ECO:0007669"/>
    <property type="project" value="UniProtKB-UniRule"/>
</dbReference>
<dbReference type="GO" id="GO:0030170">
    <property type="term" value="F:pyridoxal phosphate binding"/>
    <property type="evidence" value="ECO:0007669"/>
    <property type="project" value="UniProtKB-UniRule"/>
</dbReference>
<evidence type="ECO:0000256" key="2">
    <source>
        <dbReference type="ARBA" id="ARBA00022898"/>
    </source>
</evidence>
<evidence type="ECO:0000313" key="9">
    <source>
        <dbReference type="EMBL" id="ROR73583.1"/>
    </source>
</evidence>
<dbReference type="Gene3D" id="2.40.37.10">
    <property type="entry name" value="Lyase, Ornithine Decarboxylase, Chain A, domain 1"/>
    <property type="match status" value="1"/>
</dbReference>
<feature type="active site" description="Proton acceptor; specific for D-alanine" evidence="4">
    <location>
        <position position="54"/>
    </location>
</feature>
<gene>
    <name evidence="9" type="ORF">EDD31_1970</name>
</gene>
<evidence type="ECO:0000259" key="8">
    <source>
        <dbReference type="SMART" id="SM01005"/>
    </source>
</evidence>
<dbReference type="EC" id="5.1.1.1" evidence="4"/>
<dbReference type="Pfam" id="PF00842">
    <property type="entry name" value="Ala_racemase_C"/>
    <property type="match status" value="1"/>
</dbReference>
<dbReference type="InterPro" id="IPR011079">
    <property type="entry name" value="Ala_racemase_C"/>
</dbReference>
<feature type="domain" description="Alanine racemase C-terminal" evidence="8">
    <location>
        <begin position="268"/>
        <end position="397"/>
    </location>
</feature>
<dbReference type="PANTHER" id="PTHR30511">
    <property type="entry name" value="ALANINE RACEMASE"/>
    <property type="match status" value="1"/>
</dbReference>
<keyword evidence="2 4" id="KW-0663">Pyridoxal phosphate</keyword>
<comment type="similarity">
    <text evidence="4">Belongs to the alanine racemase family.</text>
</comment>
<evidence type="ECO:0000256" key="7">
    <source>
        <dbReference type="SAM" id="MobiDB-lite"/>
    </source>
</evidence>
<dbReference type="Pfam" id="PF01168">
    <property type="entry name" value="Ala_racemase_N"/>
    <property type="match status" value="1"/>
</dbReference>
<comment type="cofactor">
    <cofactor evidence="1 4 5">
        <name>pyridoxal 5'-phosphate</name>
        <dbReference type="ChEBI" id="CHEBI:597326"/>
    </cofactor>
</comment>
<comment type="catalytic activity">
    <reaction evidence="4">
        <text>L-alanine = D-alanine</text>
        <dbReference type="Rhea" id="RHEA:20249"/>
        <dbReference type="ChEBI" id="CHEBI:57416"/>
        <dbReference type="ChEBI" id="CHEBI:57972"/>
        <dbReference type="EC" id="5.1.1.1"/>
    </reaction>
</comment>
<dbReference type="InterPro" id="IPR001608">
    <property type="entry name" value="Ala_racemase_N"/>
</dbReference>
<reference evidence="9 10" key="1">
    <citation type="submission" date="2018-11" db="EMBL/GenBank/DDBJ databases">
        <title>Sequencing the genomes of 1000 actinobacteria strains.</title>
        <authorList>
            <person name="Klenk H.-P."/>
        </authorList>
    </citation>
    <scope>NUCLEOTIDE SEQUENCE [LARGE SCALE GENOMIC DNA]</scope>
    <source>
        <strain evidence="9 10">DSM 11294</strain>
    </source>
</reference>
<comment type="function">
    <text evidence="4">Catalyzes the interconversion of L-alanine and D-alanine. May also act on other amino acids.</text>
</comment>
<name>A0A3N2BE94_9MICO</name>
<feature type="modified residue" description="N6-(pyridoxal phosphate)lysine" evidence="4 5">
    <location>
        <position position="54"/>
    </location>
</feature>
<dbReference type="EMBL" id="RKHK01000001">
    <property type="protein sequence ID" value="ROR73583.1"/>
    <property type="molecule type" value="Genomic_DNA"/>
</dbReference>
<dbReference type="RefSeq" id="WP_123303987.1">
    <property type="nucleotide sequence ID" value="NZ_RKHK01000001.1"/>
</dbReference>
<feature type="binding site" evidence="4 6">
    <location>
        <position position="337"/>
    </location>
    <ligand>
        <name>substrate</name>
    </ligand>
</feature>
<dbReference type="PROSITE" id="PS00395">
    <property type="entry name" value="ALANINE_RACEMASE"/>
    <property type="match status" value="1"/>
</dbReference>
<dbReference type="GO" id="GO:0009252">
    <property type="term" value="P:peptidoglycan biosynthetic process"/>
    <property type="evidence" value="ECO:0007669"/>
    <property type="project" value="TreeGrafter"/>
</dbReference>
<dbReference type="PRINTS" id="PR00992">
    <property type="entry name" value="ALARACEMASE"/>
</dbReference>
<dbReference type="CDD" id="cd00430">
    <property type="entry name" value="PLPDE_III_AR"/>
    <property type="match status" value="1"/>
</dbReference>
<dbReference type="GO" id="GO:0005829">
    <property type="term" value="C:cytosol"/>
    <property type="evidence" value="ECO:0007669"/>
    <property type="project" value="TreeGrafter"/>
</dbReference>
<dbReference type="Gene3D" id="3.20.20.10">
    <property type="entry name" value="Alanine racemase"/>
    <property type="match status" value="1"/>
</dbReference>
<dbReference type="AlphaFoldDB" id="A0A3N2BE94"/>
<keyword evidence="3 4" id="KW-0413">Isomerase</keyword>
<sequence length="416" mass="43348">MTSAPRGPVTEEAPDPGWAEPHPARALVDLQAIAENTRRLNEVTPAAEVMAVVKADAYGHGQLPVARTALQAGASWLGTAQLTEALALRAELAADGLHPPILAWLYSPSAALDDGLLADIDLSVSTPAGVQQVSAAAHRTGRTARIHLKVDTGMGRGGARAEDFGDLLHAAAQARAEGAVEITGIWSHLARSDEPEHSFTAEQIEVFTSALAQAGQAGIDPQVRHLANSAGALFHPGAHFDLVRPGIATYGLSPVAGQNPAEVGLRPAMHLQARVVLVKDVPPGTPVSYGGTAQTSTETRLAVVPLGYADGLPRVASDLGPVLIGGLRRQVTGRVCMDQLVVDLQGRDHSISEGTVVTLFGDGAQGHPTADDWARLSGTISYEMVSRIGTRVPRIYLPVRESAPAGSPVITQEATA</sequence>
<dbReference type="SMART" id="SM01005">
    <property type="entry name" value="Ala_racemase_C"/>
    <property type="match status" value="1"/>
</dbReference>
<comment type="caution">
    <text evidence="9">The sequence shown here is derived from an EMBL/GenBank/DDBJ whole genome shotgun (WGS) entry which is preliminary data.</text>
</comment>
<keyword evidence="10" id="KW-1185">Reference proteome</keyword>
<feature type="active site" description="Proton acceptor; specific for L-alanine" evidence="4">
    <location>
        <position position="289"/>
    </location>
</feature>
<dbReference type="HAMAP" id="MF_01201">
    <property type="entry name" value="Ala_racemase"/>
    <property type="match status" value="1"/>
</dbReference>
<dbReference type="InterPro" id="IPR009006">
    <property type="entry name" value="Ala_racemase/Decarboxylase_C"/>
</dbReference>
<accession>A0A3N2BE94</accession>
<dbReference type="SUPFAM" id="SSF51419">
    <property type="entry name" value="PLP-binding barrel"/>
    <property type="match status" value="1"/>
</dbReference>
<proteinExistence type="inferred from homology"/>
<evidence type="ECO:0000256" key="3">
    <source>
        <dbReference type="ARBA" id="ARBA00023235"/>
    </source>
</evidence>
<dbReference type="NCBIfam" id="TIGR00492">
    <property type="entry name" value="alr"/>
    <property type="match status" value="1"/>
</dbReference>
<evidence type="ECO:0000256" key="5">
    <source>
        <dbReference type="PIRSR" id="PIRSR600821-50"/>
    </source>
</evidence>
<comment type="pathway">
    <text evidence="4">Amino-acid biosynthesis; D-alanine biosynthesis; D-alanine from L-alanine: step 1/1.</text>
</comment>
<evidence type="ECO:0000256" key="6">
    <source>
        <dbReference type="PIRSR" id="PIRSR600821-52"/>
    </source>
</evidence>
<feature type="binding site" evidence="4 6">
    <location>
        <position position="156"/>
    </location>
    <ligand>
        <name>substrate</name>
    </ligand>
</feature>
<dbReference type="FunFam" id="3.20.20.10:FF:000002">
    <property type="entry name" value="Alanine racemase"/>
    <property type="match status" value="1"/>
</dbReference>
<feature type="region of interest" description="Disordered" evidence="7">
    <location>
        <begin position="1"/>
        <end position="21"/>
    </location>
</feature>
<evidence type="ECO:0000256" key="1">
    <source>
        <dbReference type="ARBA" id="ARBA00001933"/>
    </source>
</evidence>
<evidence type="ECO:0000256" key="4">
    <source>
        <dbReference type="HAMAP-Rule" id="MF_01201"/>
    </source>
</evidence>
<dbReference type="InterPro" id="IPR020622">
    <property type="entry name" value="Ala_racemase_pyridoxalP-BS"/>
</dbReference>
<dbReference type="OrthoDB" id="9813814at2"/>
<dbReference type="GO" id="GO:0030632">
    <property type="term" value="P:D-alanine biosynthetic process"/>
    <property type="evidence" value="ECO:0007669"/>
    <property type="project" value="UniProtKB-UniRule"/>
</dbReference>
<dbReference type="UniPathway" id="UPA00042">
    <property type="reaction ID" value="UER00497"/>
</dbReference>
<dbReference type="InterPro" id="IPR000821">
    <property type="entry name" value="Ala_racemase"/>
</dbReference>
<dbReference type="Proteomes" id="UP000280668">
    <property type="component" value="Unassembled WGS sequence"/>
</dbReference>
<protein>
    <recommendedName>
        <fullName evidence="4">Alanine racemase</fullName>
        <ecNumber evidence="4">5.1.1.1</ecNumber>
    </recommendedName>
</protein>
<dbReference type="SUPFAM" id="SSF50621">
    <property type="entry name" value="Alanine racemase C-terminal domain-like"/>
    <property type="match status" value="1"/>
</dbReference>
<dbReference type="PANTHER" id="PTHR30511:SF0">
    <property type="entry name" value="ALANINE RACEMASE, CATABOLIC-RELATED"/>
    <property type="match status" value="1"/>
</dbReference>
<organism evidence="9 10">
    <name type="scientific">Bogoriella caseilytica</name>
    <dbReference type="NCBI Taxonomy" id="56055"/>
    <lineage>
        <taxon>Bacteria</taxon>
        <taxon>Bacillati</taxon>
        <taxon>Actinomycetota</taxon>
        <taxon>Actinomycetes</taxon>
        <taxon>Micrococcales</taxon>
        <taxon>Bogoriellaceae</taxon>
        <taxon>Bogoriella</taxon>
    </lineage>
</organism>
<evidence type="ECO:0000313" key="10">
    <source>
        <dbReference type="Proteomes" id="UP000280668"/>
    </source>
</evidence>
<dbReference type="InterPro" id="IPR029066">
    <property type="entry name" value="PLP-binding_barrel"/>
</dbReference>